<dbReference type="Pfam" id="PF00270">
    <property type="entry name" value="DEAD"/>
    <property type="match status" value="1"/>
</dbReference>
<reference evidence="10" key="2">
    <citation type="submission" date="2014-07" db="EMBL/GenBank/DDBJ databases">
        <authorList>
            <person name="Hull J."/>
        </authorList>
    </citation>
    <scope>NUCLEOTIDE SEQUENCE</scope>
</reference>
<dbReference type="SUPFAM" id="SSF52540">
    <property type="entry name" value="P-loop containing nucleoside triphosphate hydrolases"/>
    <property type="match status" value="1"/>
</dbReference>
<dbReference type="EMBL" id="GBHO01036541">
    <property type="protein sequence ID" value="JAG07063.1"/>
    <property type="molecule type" value="Transcribed_RNA"/>
</dbReference>
<dbReference type="Gene3D" id="3.40.50.300">
    <property type="entry name" value="P-loop containing nucleotide triphosphate hydrolases"/>
    <property type="match status" value="1"/>
</dbReference>
<keyword evidence="4 10" id="KW-0347">Helicase</keyword>
<accession>A0A0A9WQE1</accession>
<name>A0A0A9WQE1_LYGHE</name>
<feature type="domain" description="DEAD/DEAH-box helicase" evidence="6">
    <location>
        <begin position="113"/>
        <end position="154"/>
    </location>
</feature>
<dbReference type="GO" id="GO:0005524">
    <property type="term" value="F:ATP binding"/>
    <property type="evidence" value="ECO:0007669"/>
    <property type="project" value="UniProtKB-UniRule"/>
</dbReference>
<dbReference type="GO" id="GO:0016787">
    <property type="term" value="F:hydrolase activity"/>
    <property type="evidence" value="ECO:0007669"/>
    <property type="project" value="UniProtKB-KW"/>
</dbReference>
<dbReference type="InterPro" id="IPR027417">
    <property type="entry name" value="P-loop_NTPase"/>
</dbReference>
<keyword evidence="2 4" id="KW-0378">Hydrolase</keyword>
<comment type="domain">
    <text evidence="4">The Q motif is unique to and characteristic of the DEAD box family of RNA helicases and controls ATP binding and hydrolysis.</text>
</comment>
<keyword evidence="3 4" id="KW-0067">ATP-binding</keyword>
<evidence type="ECO:0000256" key="2">
    <source>
        <dbReference type="ARBA" id="ARBA00022801"/>
    </source>
</evidence>
<proteinExistence type="inferred from homology"/>
<feature type="region of interest" description="Disordered" evidence="5">
    <location>
        <begin position="156"/>
        <end position="230"/>
    </location>
</feature>
<evidence type="ECO:0000256" key="3">
    <source>
        <dbReference type="ARBA" id="ARBA00022840"/>
    </source>
</evidence>
<evidence type="ECO:0000313" key="8">
    <source>
        <dbReference type="EMBL" id="JAG07063.1"/>
    </source>
</evidence>
<keyword evidence="4" id="KW-0694">RNA-binding</keyword>
<dbReference type="AlphaFoldDB" id="A0A0A9WQE1"/>
<dbReference type="InterPro" id="IPR011545">
    <property type="entry name" value="DEAD/DEAH_box_helicase_dom"/>
</dbReference>
<dbReference type="EMBL" id="GBHO01036540">
    <property type="protein sequence ID" value="JAG07064.1"/>
    <property type="molecule type" value="Transcribed_RNA"/>
</dbReference>
<dbReference type="EMBL" id="GBHO01036542">
    <property type="protein sequence ID" value="JAG07062.1"/>
    <property type="molecule type" value="Transcribed_RNA"/>
</dbReference>
<keyword evidence="1 4" id="KW-0547">Nucleotide-binding</keyword>
<dbReference type="PANTHER" id="PTHR24031">
    <property type="entry name" value="RNA HELICASE"/>
    <property type="match status" value="1"/>
</dbReference>
<evidence type="ECO:0000256" key="5">
    <source>
        <dbReference type="SAM" id="MobiDB-lite"/>
    </source>
</evidence>
<evidence type="ECO:0000256" key="4">
    <source>
        <dbReference type="RuleBase" id="RU365068"/>
    </source>
</evidence>
<comment type="catalytic activity">
    <reaction evidence="4">
        <text>ATP + H2O = ADP + phosphate + H(+)</text>
        <dbReference type="Rhea" id="RHEA:13065"/>
        <dbReference type="ChEBI" id="CHEBI:15377"/>
        <dbReference type="ChEBI" id="CHEBI:15378"/>
        <dbReference type="ChEBI" id="CHEBI:30616"/>
        <dbReference type="ChEBI" id="CHEBI:43474"/>
        <dbReference type="ChEBI" id="CHEBI:456216"/>
        <dbReference type="EC" id="3.6.4.13"/>
    </reaction>
</comment>
<comment type="similarity">
    <text evidence="4">Belongs to the DEAD box helicase family.</text>
</comment>
<feature type="compositionally biased region" description="Acidic residues" evidence="5">
    <location>
        <begin position="194"/>
        <end position="214"/>
    </location>
</feature>
<evidence type="ECO:0000256" key="1">
    <source>
        <dbReference type="ARBA" id="ARBA00022741"/>
    </source>
</evidence>
<comment type="function">
    <text evidence="4">RNA helicase.</text>
</comment>
<evidence type="ECO:0000259" key="6">
    <source>
        <dbReference type="Pfam" id="PF00270"/>
    </source>
</evidence>
<feature type="compositionally biased region" description="Low complexity" evidence="5">
    <location>
        <begin position="217"/>
        <end position="230"/>
    </location>
</feature>
<protein>
    <recommendedName>
        <fullName evidence="4">ATP-dependent RNA helicase</fullName>
        <ecNumber evidence="4">3.6.4.13</ecNumber>
    </recommendedName>
</protein>
<gene>
    <name evidence="10" type="primary">Ddx52_3</name>
    <name evidence="9" type="synonym">Ddx52_0</name>
    <name evidence="7" type="synonym">Ddx52_1</name>
    <name evidence="8" type="synonym">Ddx52_2</name>
    <name evidence="7" type="ORF">CM83_10434</name>
    <name evidence="8" type="ORF">CM83_10436</name>
    <name evidence="9" type="ORF">CM83_10438</name>
    <name evidence="10" type="ORF">CM83_10440</name>
</gene>
<dbReference type="EMBL" id="GBHO01036539">
    <property type="protein sequence ID" value="JAG07065.1"/>
    <property type="molecule type" value="Transcribed_RNA"/>
</dbReference>
<organism evidence="10">
    <name type="scientific">Lygus hesperus</name>
    <name type="common">Western plant bug</name>
    <dbReference type="NCBI Taxonomy" id="30085"/>
    <lineage>
        <taxon>Eukaryota</taxon>
        <taxon>Metazoa</taxon>
        <taxon>Ecdysozoa</taxon>
        <taxon>Arthropoda</taxon>
        <taxon>Hexapoda</taxon>
        <taxon>Insecta</taxon>
        <taxon>Pterygota</taxon>
        <taxon>Neoptera</taxon>
        <taxon>Paraneoptera</taxon>
        <taxon>Hemiptera</taxon>
        <taxon>Heteroptera</taxon>
        <taxon>Panheteroptera</taxon>
        <taxon>Cimicomorpha</taxon>
        <taxon>Miridae</taxon>
        <taxon>Mirini</taxon>
        <taxon>Lygus</taxon>
    </lineage>
</organism>
<dbReference type="EC" id="3.6.4.13" evidence="4"/>
<sequence>MHPSSYRAARLKVVQCTTTGMEEFLRTVQRITKQGYKGRSGSKEYSKDGFRTTNKYTDNDTGEDESIFVDGKDVPDKLQTFEDMFHQYKICRTYLNTLCKPIEEDGFGFTNPTPIQKQVIPALCSLRDVLAFSATGSGKTLAYALPMLHLLRSTHTDHPASGISDGADSEDETSTDSSGRSVNADGNVAGSTDADGDEDEEYGNTDTEEDEDDSDSNRNSTTWNRTDAAA</sequence>
<evidence type="ECO:0000313" key="10">
    <source>
        <dbReference type="EMBL" id="JAG07065.1"/>
    </source>
</evidence>
<dbReference type="GO" id="GO:0003724">
    <property type="term" value="F:RNA helicase activity"/>
    <property type="evidence" value="ECO:0007669"/>
    <property type="project" value="UniProtKB-EC"/>
</dbReference>
<evidence type="ECO:0000313" key="7">
    <source>
        <dbReference type="EMBL" id="JAG07062.1"/>
    </source>
</evidence>
<reference evidence="10" key="1">
    <citation type="journal article" date="2014" name="PLoS ONE">
        <title>Transcriptome-Based Identification of ABC Transporters in the Western Tarnished Plant Bug Lygus hesperus.</title>
        <authorList>
            <person name="Hull J.J."/>
            <person name="Chaney K."/>
            <person name="Geib S.M."/>
            <person name="Fabrick J.A."/>
            <person name="Brent C.S."/>
            <person name="Walsh D."/>
            <person name="Lavine L.C."/>
        </authorList>
    </citation>
    <scope>NUCLEOTIDE SEQUENCE</scope>
</reference>
<dbReference type="GO" id="GO:0003723">
    <property type="term" value="F:RNA binding"/>
    <property type="evidence" value="ECO:0007669"/>
    <property type="project" value="UniProtKB-UniRule"/>
</dbReference>
<evidence type="ECO:0000313" key="9">
    <source>
        <dbReference type="EMBL" id="JAG07064.1"/>
    </source>
</evidence>